<keyword evidence="3" id="KW-1185">Reference proteome</keyword>
<dbReference type="Proteomes" id="UP000295345">
    <property type="component" value="Unassembled WGS sequence"/>
</dbReference>
<evidence type="ECO:0000256" key="1">
    <source>
        <dbReference type="SAM" id="Phobius"/>
    </source>
</evidence>
<reference evidence="2 3" key="1">
    <citation type="submission" date="2019-03" db="EMBL/GenBank/DDBJ databases">
        <title>Draft genome sequences of novel Actinobacteria.</title>
        <authorList>
            <person name="Sahin N."/>
            <person name="Ay H."/>
            <person name="Saygin H."/>
        </authorList>
    </citation>
    <scope>NUCLEOTIDE SEQUENCE [LARGE SCALE GENOMIC DNA]</scope>
    <source>
        <strain evidence="2 3">DSM 41900</strain>
    </source>
</reference>
<keyword evidence="1" id="KW-0812">Transmembrane</keyword>
<feature type="transmembrane region" description="Helical" evidence="1">
    <location>
        <begin position="87"/>
        <end position="108"/>
    </location>
</feature>
<gene>
    <name evidence="2" type="ORF">E1283_22900</name>
</gene>
<accession>A0A4R4TCB6</accession>
<keyword evidence="1" id="KW-0472">Membrane</keyword>
<proteinExistence type="predicted"/>
<evidence type="ECO:0000313" key="2">
    <source>
        <dbReference type="EMBL" id="TDC71939.1"/>
    </source>
</evidence>
<feature type="transmembrane region" description="Helical" evidence="1">
    <location>
        <begin position="114"/>
        <end position="135"/>
    </location>
</feature>
<dbReference type="OrthoDB" id="3854538at2"/>
<comment type="caution">
    <text evidence="2">The sequence shown here is derived from an EMBL/GenBank/DDBJ whole genome shotgun (WGS) entry which is preliminary data.</text>
</comment>
<name>A0A4R4TCB6_9ACTN</name>
<organism evidence="2 3">
    <name type="scientific">Streptomyces hainanensis</name>
    <dbReference type="NCBI Taxonomy" id="402648"/>
    <lineage>
        <taxon>Bacteria</taxon>
        <taxon>Bacillati</taxon>
        <taxon>Actinomycetota</taxon>
        <taxon>Actinomycetes</taxon>
        <taxon>Kitasatosporales</taxon>
        <taxon>Streptomycetaceae</taxon>
        <taxon>Streptomyces</taxon>
    </lineage>
</organism>
<keyword evidence="1" id="KW-1133">Transmembrane helix</keyword>
<sequence length="149" mass="15937">MTSASDRDLNHDADLRGDLEAAVQTRKELGESYEAELIDSFLGKVEQRIDATVDKRVRRQLAEQQMVVARGGRPSAGPQAESQGPGVAFGLAALSLVLAIPLSAIAAAQGGVSGLLLCWAGIVGVNACYVAQVALRRDEHKRPRDDDWD</sequence>
<dbReference type="EMBL" id="SMKI01000268">
    <property type="protein sequence ID" value="TDC71939.1"/>
    <property type="molecule type" value="Genomic_DNA"/>
</dbReference>
<dbReference type="RefSeq" id="WP_132820007.1">
    <property type="nucleotide sequence ID" value="NZ_SMKI01000268.1"/>
</dbReference>
<evidence type="ECO:0000313" key="3">
    <source>
        <dbReference type="Proteomes" id="UP000295345"/>
    </source>
</evidence>
<evidence type="ECO:0008006" key="4">
    <source>
        <dbReference type="Google" id="ProtNLM"/>
    </source>
</evidence>
<dbReference type="AlphaFoldDB" id="A0A4R4TCB6"/>
<protein>
    <recommendedName>
        <fullName evidence="4">Integral membrane protein</fullName>
    </recommendedName>
</protein>